<evidence type="ECO:0000256" key="1">
    <source>
        <dbReference type="ARBA" id="ARBA00023015"/>
    </source>
</evidence>
<dbReference type="SUPFAM" id="SSF53822">
    <property type="entry name" value="Periplasmic binding protein-like I"/>
    <property type="match status" value="1"/>
</dbReference>
<keyword evidence="3" id="KW-0804">Transcription</keyword>
<dbReference type="AlphaFoldDB" id="A0A147F2Y4"/>
<keyword evidence="2" id="KW-0238">DNA-binding</keyword>
<accession>A0A147F2Y4</accession>
<comment type="caution">
    <text evidence="5">The sequence shown here is derived from an EMBL/GenBank/DDBJ whole genome shotgun (WGS) entry which is preliminary data.</text>
</comment>
<name>A0A147F2Y4_MICTE</name>
<feature type="domain" description="HTH lacI-type" evidence="4">
    <location>
        <begin position="9"/>
        <end position="63"/>
    </location>
</feature>
<dbReference type="InterPro" id="IPR046335">
    <property type="entry name" value="LacI/GalR-like_sensor"/>
</dbReference>
<dbReference type="SUPFAM" id="SSF47413">
    <property type="entry name" value="lambda repressor-like DNA-binding domains"/>
    <property type="match status" value="1"/>
</dbReference>
<dbReference type="GO" id="GO:0000976">
    <property type="term" value="F:transcription cis-regulatory region binding"/>
    <property type="evidence" value="ECO:0007669"/>
    <property type="project" value="TreeGrafter"/>
</dbReference>
<dbReference type="InterPro" id="IPR000843">
    <property type="entry name" value="HTH_LacI"/>
</dbReference>
<reference evidence="5 6" key="1">
    <citation type="journal article" date="2016" name="Front. Microbiol.">
        <title>Genomic Resource of Rice Seed Associated Bacteria.</title>
        <authorList>
            <person name="Midha S."/>
            <person name="Bansal K."/>
            <person name="Sharma S."/>
            <person name="Kumar N."/>
            <person name="Patil P.P."/>
            <person name="Chaudhry V."/>
            <person name="Patil P.B."/>
        </authorList>
    </citation>
    <scope>NUCLEOTIDE SEQUENCE [LARGE SCALE GENOMIC DNA]</scope>
    <source>
        <strain evidence="5 6">RSA3</strain>
    </source>
</reference>
<dbReference type="PROSITE" id="PS50932">
    <property type="entry name" value="HTH_LACI_2"/>
    <property type="match status" value="1"/>
</dbReference>
<evidence type="ECO:0000259" key="4">
    <source>
        <dbReference type="PROSITE" id="PS50932"/>
    </source>
</evidence>
<evidence type="ECO:0000313" key="6">
    <source>
        <dbReference type="Proteomes" id="UP000072189"/>
    </source>
</evidence>
<gene>
    <name evidence="5" type="ORF">RSA3_17195</name>
</gene>
<dbReference type="PANTHER" id="PTHR30146">
    <property type="entry name" value="LACI-RELATED TRANSCRIPTIONAL REPRESSOR"/>
    <property type="match status" value="1"/>
</dbReference>
<dbReference type="Gene3D" id="1.10.260.40">
    <property type="entry name" value="lambda repressor-like DNA-binding domains"/>
    <property type="match status" value="1"/>
</dbReference>
<protein>
    <recommendedName>
        <fullName evidence="4">HTH lacI-type domain-containing protein</fullName>
    </recommendedName>
</protein>
<dbReference type="InterPro" id="IPR010982">
    <property type="entry name" value="Lambda_DNA-bd_dom_sf"/>
</dbReference>
<organism evidence="5 6">
    <name type="scientific">Microbacterium testaceum</name>
    <name type="common">Aureobacterium testaceum</name>
    <name type="synonym">Brevibacterium testaceum</name>
    <dbReference type="NCBI Taxonomy" id="2033"/>
    <lineage>
        <taxon>Bacteria</taxon>
        <taxon>Bacillati</taxon>
        <taxon>Actinomycetota</taxon>
        <taxon>Actinomycetes</taxon>
        <taxon>Micrococcales</taxon>
        <taxon>Microbacteriaceae</taxon>
        <taxon>Microbacterium</taxon>
    </lineage>
</organism>
<dbReference type="EMBL" id="LDRV01000136">
    <property type="protein sequence ID" value="KTS05834.1"/>
    <property type="molecule type" value="Genomic_DNA"/>
</dbReference>
<dbReference type="CDD" id="cd01392">
    <property type="entry name" value="HTH_LacI"/>
    <property type="match status" value="1"/>
</dbReference>
<dbReference type="PATRIC" id="fig|2033.7.peg.689"/>
<dbReference type="PANTHER" id="PTHR30146:SF109">
    <property type="entry name" value="HTH-TYPE TRANSCRIPTIONAL REGULATOR GALS"/>
    <property type="match status" value="1"/>
</dbReference>
<dbReference type="Pfam" id="PF13377">
    <property type="entry name" value="Peripla_BP_3"/>
    <property type="match status" value="1"/>
</dbReference>
<evidence type="ECO:0000256" key="3">
    <source>
        <dbReference type="ARBA" id="ARBA00023163"/>
    </source>
</evidence>
<dbReference type="InterPro" id="IPR028082">
    <property type="entry name" value="Peripla_BP_I"/>
</dbReference>
<dbReference type="Pfam" id="PF00356">
    <property type="entry name" value="LacI"/>
    <property type="match status" value="1"/>
</dbReference>
<dbReference type="GO" id="GO:0003700">
    <property type="term" value="F:DNA-binding transcription factor activity"/>
    <property type="evidence" value="ECO:0007669"/>
    <property type="project" value="TreeGrafter"/>
</dbReference>
<evidence type="ECO:0000256" key="2">
    <source>
        <dbReference type="ARBA" id="ARBA00023125"/>
    </source>
</evidence>
<keyword evidence="1" id="KW-0805">Transcription regulation</keyword>
<dbReference type="SMART" id="SM00354">
    <property type="entry name" value="HTH_LACI"/>
    <property type="match status" value="1"/>
</dbReference>
<dbReference type="RefSeq" id="WP_058615185.1">
    <property type="nucleotide sequence ID" value="NZ_LDRS01000061.1"/>
</dbReference>
<dbReference type="Gene3D" id="3.40.50.2300">
    <property type="match status" value="2"/>
</dbReference>
<proteinExistence type="predicted"/>
<dbReference type="CDD" id="cd06267">
    <property type="entry name" value="PBP1_LacI_sugar_binding-like"/>
    <property type="match status" value="1"/>
</dbReference>
<sequence length="333" mass="35551">MTDGPGRTPTLQEVATEARVSLATASNALTGNRGVSPKLRDRVLEAAQRLGYPRTSGRRRTDRTTVGIVLPDVRHPAYAELAHAFEREGAQRDWSLVLAGSDYEPDNELDALENLVRTTDGVLLSPSRPPRSGVHRLQASPVPIVACDEPADSALIGGWVRSDNFGGGRAAAHHLVDAGGTRFAMLGGEGYLPSTKERREGFLAGLADRGFAADDVLIIGENYGMDGGQSAMAELLETDADVDAVFAVSDLHAVGAFFRALQEGRRVPDDILLCGFDGVAWTRQISPTITTVRQDWAKIAGRAMDILDALMSGGDGDRAVVPVELVPGESTRR</sequence>
<evidence type="ECO:0000313" key="5">
    <source>
        <dbReference type="EMBL" id="KTS05834.1"/>
    </source>
</evidence>
<dbReference type="Proteomes" id="UP000072189">
    <property type="component" value="Unassembled WGS sequence"/>
</dbReference>